<keyword evidence="1" id="KW-0472">Membrane</keyword>
<organism evidence="2 3">
    <name type="scientific">Alloscardovia macacae</name>
    <dbReference type="NCBI Taxonomy" id="1160091"/>
    <lineage>
        <taxon>Bacteria</taxon>
        <taxon>Bacillati</taxon>
        <taxon>Actinomycetota</taxon>
        <taxon>Actinomycetes</taxon>
        <taxon>Bifidobacteriales</taxon>
        <taxon>Bifidobacteriaceae</taxon>
        <taxon>Alloscardovia</taxon>
    </lineage>
</organism>
<keyword evidence="1" id="KW-0812">Transmembrane</keyword>
<protein>
    <submittedName>
        <fullName evidence="2">Uncharacterized protein</fullName>
    </submittedName>
</protein>
<feature type="transmembrane region" description="Helical" evidence="1">
    <location>
        <begin position="110"/>
        <end position="131"/>
    </location>
</feature>
<evidence type="ECO:0000313" key="2">
    <source>
        <dbReference type="EMBL" id="OTA30028.1"/>
    </source>
</evidence>
<feature type="transmembrane region" description="Helical" evidence="1">
    <location>
        <begin position="271"/>
        <end position="295"/>
    </location>
</feature>
<sequence>MDRIADESTRALSFTSAAIIVLTLLLDIRSVISVPFPLDLTFYAMVLSGILLPLMLILMAISLCMPPRRHILCTAGEVLLTLTFSVLFFQDSLTTAFMGTDTDSQIPSPRLLFLGASLLLCIGSGVLTIFIHREVTKSLCSPAASPPPRFVKKPFSSKLHSLALMNQRHRMVYLTAALFLCNGVIVLRSCLDFSHPPVMPLFSFFMSGIGAPVLLLWYSGRITTGRIRKACQISSILVLLSCIGIWFSRGYLVSVLVSHAFMNTDTGVLELQLFIVLTFLYTATLIIAVLCTVLIRPSRLRDESEL</sequence>
<evidence type="ECO:0000256" key="1">
    <source>
        <dbReference type="SAM" id="Phobius"/>
    </source>
</evidence>
<dbReference type="EMBL" id="NEKC01000002">
    <property type="protein sequence ID" value="OTA30028.1"/>
    <property type="molecule type" value="Genomic_DNA"/>
</dbReference>
<evidence type="ECO:0000313" key="3">
    <source>
        <dbReference type="Proteomes" id="UP000243540"/>
    </source>
</evidence>
<comment type="caution">
    <text evidence="2">The sequence shown here is derived from an EMBL/GenBank/DDBJ whole genome shotgun (WGS) entry which is preliminary data.</text>
</comment>
<feature type="transmembrane region" description="Helical" evidence="1">
    <location>
        <begin position="201"/>
        <end position="218"/>
    </location>
</feature>
<feature type="transmembrane region" description="Helical" evidence="1">
    <location>
        <begin position="171"/>
        <end position="189"/>
    </location>
</feature>
<reference evidence="2 3" key="1">
    <citation type="submission" date="2017-04" db="EMBL/GenBank/DDBJ databases">
        <title>Draft genome sequences of Alloscardovia macacae UMA81211 and UMA81212 isolated from the feces of a rhesus macaque (Macaca mulatta).</title>
        <authorList>
            <person name="Albert K."/>
            <person name="Sela D.A."/>
        </authorList>
    </citation>
    <scope>NUCLEOTIDE SEQUENCE [LARGE SCALE GENOMIC DNA]</scope>
    <source>
        <strain evidence="2 3">UMA81212</strain>
    </source>
</reference>
<feature type="transmembrane region" description="Helical" evidence="1">
    <location>
        <begin position="71"/>
        <end position="90"/>
    </location>
</feature>
<feature type="transmembrane region" description="Helical" evidence="1">
    <location>
        <begin position="42"/>
        <end position="64"/>
    </location>
</feature>
<dbReference type="Proteomes" id="UP000243540">
    <property type="component" value="Unassembled WGS sequence"/>
</dbReference>
<accession>A0A1Y2T3G5</accession>
<keyword evidence="1" id="KW-1133">Transmembrane helix</keyword>
<proteinExistence type="predicted"/>
<dbReference type="AlphaFoldDB" id="A0A1Y2T3G5"/>
<gene>
    <name evidence="2" type="ORF">B9T39_01300</name>
</gene>
<feature type="transmembrane region" description="Helical" evidence="1">
    <location>
        <begin position="230"/>
        <end position="251"/>
    </location>
</feature>
<name>A0A1Y2T3G5_9BIFI</name>
<feature type="transmembrane region" description="Helical" evidence="1">
    <location>
        <begin position="12"/>
        <end position="36"/>
    </location>
</feature>